<evidence type="ECO:0000313" key="2">
    <source>
        <dbReference type="EMBL" id="KAK5993701.1"/>
    </source>
</evidence>
<sequence>MEGISNSPPDSSPSSPSSTIVSLETNQPTESSSIETIKGVAEYNRLKPETLALVAQHSDKYLCNQALGCWINWWLCAPQEPKSVANCPLTFAAAHLFETRARSLLVSSDMLRDLPFDFSMEWSKNEILDTIPDQVKDILQEQISQAKTTISEMIHRIGWTLNGDMVFFAYEKTIVYRRGQVFTHRVRKCSTCRSRLMHQKLCTNDVRFNEYFKAMDNAFLWPVMEYHHNLSSISDKIKGMARSLEPGSSHKYQGGVLCPLRVKMRELSDSVELLINNVKIRIPGKDGRSFRDSIR</sequence>
<feature type="region of interest" description="Disordered" evidence="1">
    <location>
        <begin position="1"/>
        <end position="31"/>
    </location>
</feature>
<proteinExistence type="predicted"/>
<evidence type="ECO:0000256" key="1">
    <source>
        <dbReference type="SAM" id="MobiDB-lite"/>
    </source>
</evidence>
<dbReference type="EMBL" id="JAVFKD010000012">
    <property type="protein sequence ID" value="KAK5993701.1"/>
    <property type="molecule type" value="Genomic_DNA"/>
</dbReference>
<feature type="compositionally biased region" description="Polar residues" evidence="1">
    <location>
        <begin position="19"/>
        <end position="31"/>
    </location>
</feature>
<name>A0ABR0SNF7_9HYPO</name>
<organism evidence="2 3">
    <name type="scientific">Cladobotryum mycophilum</name>
    <dbReference type="NCBI Taxonomy" id="491253"/>
    <lineage>
        <taxon>Eukaryota</taxon>
        <taxon>Fungi</taxon>
        <taxon>Dikarya</taxon>
        <taxon>Ascomycota</taxon>
        <taxon>Pezizomycotina</taxon>
        <taxon>Sordariomycetes</taxon>
        <taxon>Hypocreomycetidae</taxon>
        <taxon>Hypocreales</taxon>
        <taxon>Hypocreaceae</taxon>
        <taxon>Cladobotryum</taxon>
    </lineage>
</organism>
<accession>A0ABR0SNF7</accession>
<dbReference type="Proteomes" id="UP001338125">
    <property type="component" value="Unassembled WGS sequence"/>
</dbReference>
<reference evidence="2 3" key="1">
    <citation type="submission" date="2024-01" db="EMBL/GenBank/DDBJ databases">
        <title>Complete genome of Cladobotryum mycophilum ATHUM6906.</title>
        <authorList>
            <person name="Christinaki A.C."/>
            <person name="Myridakis A.I."/>
            <person name="Kouvelis V.N."/>
        </authorList>
    </citation>
    <scope>NUCLEOTIDE SEQUENCE [LARGE SCALE GENOMIC DNA]</scope>
    <source>
        <strain evidence="2 3">ATHUM6906</strain>
    </source>
</reference>
<keyword evidence="3" id="KW-1185">Reference proteome</keyword>
<protein>
    <submittedName>
        <fullName evidence="2">Uncharacterized protein</fullName>
    </submittedName>
</protein>
<feature type="compositionally biased region" description="Low complexity" evidence="1">
    <location>
        <begin position="1"/>
        <end position="18"/>
    </location>
</feature>
<evidence type="ECO:0000313" key="3">
    <source>
        <dbReference type="Proteomes" id="UP001338125"/>
    </source>
</evidence>
<comment type="caution">
    <text evidence="2">The sequence shown here is derived from an EMBL/GenBank/DDBJ whole genome shotgun (WGS) entry which is preliminary data.</text>
</comment>
<gene>
    <name evidence="2" type="ORF">PT974_07137</name>
</gene>